<protein>
    <submittedName>
        <fullName evidence="2">Uncharacterized protein</fullName>
    </submittedName>
</protein>
<reference evidence="2 3" key="1">
    <citation type="submission" date="2020-04" db="EMBL/GenBank/DDBJ databases">
        <authorList>
            <person name="De Canck E."/>
        </authorList>
    </citation>
    <scope>NUCLEOTIDE SEQUENCE [LARGE SCALE GENOMIC DNA]</scope>
    <source>
        <strain evidence="2 3">LMG 27177</strain>
    </source>
</reference>
<keyword evidence="1" id="KW-0472">Membrane</keyword>
<evidence type="ECO:0000313" key="3">
    <source>
        <dbReference type="Proteomes" id="UP000494252"/>
    </source>
</evidence>
<keyword evidence="3" id="KW-1185">Reference proteome</keyword>
<keyword evidence="1" id="KW-1133">Transmembrane helix</keyword>
<sequence>MNALIWMTLILAAMIGALLFTTIGALLFALLLGNVSDRLARTDEDHRD</sequence>
<proteinExistence type="predicted"/>
<name>A0A6J5FM73_9BURK</name>
<accession>A0A6J5FM73</accession>
<feature type="transmembrane region" description="Helical" evidence="1">
    <location>
        <begin position="6"/>
        <end position="32"/>
    </location>
</feature>
<dbReference type="EMBL" id="CADIKI010000003">
    <property type="protein sequence ID" value="CAB3783217.1"/>
    <property type="molecule type" value="Genomic_DNA"/>
</dbReference>
<evidence type="ECO:0000256" key="1">
    <source>
        <dbReference type="SAM" id="Phobius"/>
    </source>
</evidence>
<evidence type="ECO:0000313" key="2">
    <source>
        <dbReference type="EMBL" id="CAB3783217.1"/>
    </source>
</evidence>
<dbReference type="RefSeq" id="WP_175158740.1">
    <property type="nucleotide sequence ID" value="NZ_CADIKI010000003.1"/>
</dbReference>
<dbReference type="Proteomes" id="UP000494252">
    <property type="component" value="Unassembled WGS sequence"/>
</dbReference>
<gene>
    <name evidence="2" type="ORF">LMG27177_01448</name>
</gene>
<dbReference type="AlphaFoldDB" id="A0A6J5FM73"/>
<keyword evidence="1" id="KW-0812">Transmembrane</keyword>
<organism evidence="2 3">
    <name type="scientific">Paraburkholderia fynbosensis</name>
    <dbReference type="NCBI Taxonomy" id="1200993"/>
    <lineage>
        <taxon>Bacteria</taxon>
        <taxon>Pseudomonadati</taxon>
        <taxon>Pseudomonadota</taxon>
        <taxon>Betaproteobacteria</taxon>
        <taxon>Burkholderiales</taxon>
        <taxon>Burkholderiaceae</taxon>
        <taxon>Paraburkholderia</taxon>
    </lineage>
</organism>